<evidence type="ECO:0000313" key="1">
    <source>
        <dbReference type="EMBL" id="BBM45329.1"/>
    </source>
</evidence>
<dbReference type="Proteomes" id="UP000422644">
    <property type="component" value="Chromosome"/>
</dbReference>
<organism evidence="1 4">
    <name type="scientific">Leptotrichia trevisanii</name>
    <dbReference type="NCBI Taxonomy" id="109328"/>
    <lineage>
        <taxon>Bacteria</taxon>
        <taxon>Fusobacteriati</taxon>
        <taxon>Fusobacteriota</taxon>
        <taxon>Fusobacteriia</taxon>
        <taxon>Fusobacteriales</taxon>
        <taxon>Leptotrichiaceae</taxon>
        <taxon>Leptotrichia</taxon>
    </lineage>
</organism>
<dbReference type="OrthoDB" id="3186008at2"/>
<dbReference type="RefSeq" id="WP_146996791.1">
    <property type="nucleotide sequence ID" value="NZ_AP019831.1"/>
</dbReference>
<reference evidence="1 4" key="1">
    <citation type="submission" date="2019-07" db="EMBL/GenBank/DDBJ databases">
        <title>Complete Genome Sequence of Leptotrichia trevisanii Strain JMUB3870.</title>
        <authorList>
            <person name="Watanabe S."/>
            <person name="Cui L."/>
        </authorList>
    </citation>
    <scope>NUCLEOTIDE SEQUENCE [LARGE SCALE GENOMIC DNA]</scope>
    <source>
        <strain evidence="1 4">JMUB3870</strain>
    </source>
</reference>
<accession>A0A510K101</accession>
<evidence type="ECO:0000313" key="4">
    <source>
        <dbReference type="Proteomes" id="UP000422644"/>
    </source>
</evidence>
<sequence length="154" mass="17445">MKLKDLVKKAFLGATDEENEKNKARMREIFNDCVANGNDYKLIYCHMEKLTNAVIVKITKHSNFIVGYKEGEVVVIPVDSELKEYGEAYIFNKRNESETKATLGYCMVSNPEISFQFIPMTYQPGIVKGASYSVSITQSAAEVSEFKNFFKKGL</sequence>
<evidence type="ECO:0000313" key="2">
    <source>
        <dbReference type="EMBL" id="BBM52452.1"/>
    </source>
</evidence>
<name>A0A510K101_9FUSO</name>
<proteinExistence type="predicted"/>
<gene>
    <name evidence="1" type="ORF">JMUB3870_1448</name>
    <name evidence="2" type="ORF">JMUB3935_1431</name>
</gene>
<evidence type="ECO:0000313" key="3">
    <source>
        <dbReference type="Proteomes" id="UP000321378"/>
    </source>
</evidence>
<dbReference type="Proteomes" id="UP000321378">
    <property type="component" value="Chromosome"/>
</dbReference>
<dbReference type="EMBL" id="AP019840">
    <property type="protein sequence ID" value="BBM52452.1"/>
    <property type="molecule type" value="Genomic_DNA"/>
</dbReference>
<dbReference type="AlphaFoldDB" id="A0A510K101"/>
<keyword evidence="4" id="KW-1185">Reference proteome</keyword>
<dbReference type="EMBL" id="AP019831">
    <property type="protein sequence ID" value="BBM45329.1"/>
    <property type="molecule type" value="Genomic_DNA"/>
</dbReference>
<reference evidence="2 3" key="2">
    <citation type="submission" date="2019-07" db="EMBL/GenBank/DDBJ databases">
        <title>Complete Genome Sequence of Leptotrichia trevisanii Strain JMUB3935.</title>
        <authorList>
            <person name="Watanabe S."/>
            <person name="Cui L."/>
        </authorList>
    </citation>
    <scope>NUCLEOTIDE SEQUENCE [LARGE SCALE GENOMIC DNA]</scope>
    <source>
        <strain evidence="2 3">JMUB3935</strain>
    </source>
</reference>
<protein>
    <submittedName>
        <fullName evidence="1">Uncharacterized protein</fullName>
    </submittedName>
</protein>